<evidence type="ECO:0000256" key="3">
    <source>
        <dbReference type="PROSITE-ProRule" id="PRU00289"/>
    </source>
</evidence>
<organism evidence="5 6">
    <name type="scientific">Streptomyces niphimycinicus</name>
    <dbReference type="NCBI Taxonomy" id="2842201"/>
    <lineage>
        <taxon>Bacteria</taxon>
        <taxon>Bacillati</taxon>
        <taxon>Actinomycetota</taxon>
        <taxon>Actinomycetes</taxon>
        <taxon>Kitasatosporales</taxon>
        <taxon>Streptomycetaceae</taxon>
        <taxon>Streptomyces</taxon>
    </lineage>
</organism>
<dbReference type="InterPro" id="IPR002543">
    <property type="entry name" value="FtsK_dom"/>
</dbReference>
<evidence type="ECO:0000259" key="4">
    <source>
        <dbReference type="PROSITE" id="PS50901"/>
    </source>
</evidence>
<sequence length="421" mass="45838">MPRGLRRFGALPWRWYLGGFPAALIRMRFTWRRFTRNADLAVQRQPPRALVGRDLIVTGRAVRMIPPRLGLPRPTRDGLVVRVQLHPGQTPIPYIEAAPAMAHAWRMHAVRVVSFRRGEVTITATWRDPLTDAGTEPKRYPGRVLAAQVGRTELGMGWTLDMRQVPHWLVVGATQSGKSTLLASLVAELAPQPVALVGIDCKGGMELSLVERRLSALACSRTEALALLVALLDEAQERMAVCRRAGARSIWELPEHVRPVPVVLLVDELAELYLVDGSRVSRQEAAECSTALLRLGQLGAALGLHLVVAAQRMGSELGAGVTALRAQLGGRICHRVHDQQTAEMALGDLAEDAVVAAQVITEEEQGVAITTVGGTWARVRSRLTTTADAREIAARYADRTPDLPALVRAMDTVNKEGGGND</sequence>
<dbReference type="GO" id="GO:0051301">
    <property type="term" value="P:cell division"/>
    <property type="evidence" value="ECO:0007669"/>
    <property type="project" value="UniProtKB-KW"/>
</dbReference>
<comment type="caution">
    <text evidence="5">The sequence shown here is derived from an EMBL/GenBank/DDBJ whole genome shotgun (WGS) entry which is preliminary data.</text>
</comment>
<keyword evidence="5" id="KW-0132">Cell division</keyword>
<dbReference type="InterPro" id="IPR050206">
    <property type="entry name" value="FtsK/SpoIIIE/SftA"/>
</dbReference>
<evidence type="ECO:0000313" key="5">
    <source>
        <dbReference type="EMBL" id="MBU3863787.1"/>
    </source>
</evidence>
<dbReference type="PANTHER" id="PTHR22683">
    <property type="entry name" value="SPORULATION PROTEIN RELATED"/>
    <property type="match status" value="1"/>
</dbReference>
<keyword evidence="1 3" id="KW-0547">Nucleotide-binding</keyword>
<dbReference type="Pfam" id="PF01580">
    <property type="entry name" value="FtsK_SpoIIIE"/>
    <property type="match status" value="2"/>
</dbReference>
<dbReference type="PROSITE" id="PS50901">
    <property type="entry name" value="FTSK"/>
    <property type="match status" value="1"/>
</dbReference>
<protein>
    <submittedName>
        <fullName evidence="5">Cell division protein FtsK</fullName>
    </submittedName>
</protein>
<feature type="binding site" evidence="3">
    <location>
        <begin position="172"/>
        <end position="179"/>
    </location>
    <ligand>
        <name>ATP</name>
        <dbReference type="ChEBI" id="CHEBI:30616"/>
    </ligand>
</feature>
<dbReference type="SMART" id="SM00382">
    <property type="entry name" value="AAA"/>
    <property type="match status" value="1"/>
</dbReference>
<evidence type="ECO:0000313" key="6">
    <source>
        <dbReference type="Proteomes" id="UP000720508"/>
    </source>
</evidence>
<proteinExistence type="predicted"/>
<evidence type="ECO:0000256" key="2">
    <source>
        <dbReference type="ARBA" id="ARBA00022840"/>
    </source>
</evidence>
<accession>A0ABS6CA55</accession>
<dbReference type="EMBL" id="JAHLEM010000053">
    <property type="protein sequence ID" value="MBU3863787.1"/>
    <property type="molecule type" value="Genomic_DNA"/>
</dbReference>
<reference evidence="5 6" key="1">
    <citation type="submission" date="2021-06" db="EMBL/GenBank/DDBJ databases">
        <authorList>
            <person name="Pan X."/>
        </authorList>
    </citation>
    <scope>NUCLEOTIDE SEQUENCE [LARGE SCALE GENOMIC DNA]</scope>
    <source>
        <strain evidence="5 6">4503</strain>
    </source>
</reference>
<dbReference type="InterPro" id="IPR003593">
    <property type="entry name" value="AAA+_ATPase"/>
</dbReference>
<feature type="domain" description="FtsK" evidence="4">
    <location>
        <begin position="155"/>
        <end position="343"/>
    </location>
</feature>
<dbReference type="Proteomes" id="UP000720508">
    <property type="component" value="Unassembled WGS sequence"/>
</dbReference>
<keyword evidence="2 3" id="KW-0067">ATP-binding</keyword>
<gene>
    <name evidence="5" type="ORF">KN815_06730</name>
</gene>
<keyword evidence="5" id="KW-0131">Cell cycle</keyword>
<keyword evidence="6" id="KW-1185">Reference proteome</keyword>
<evidence type="ECO:0000256" key="1">
    <source>
        <dbReference type="ARBA" id="ARBA00022741"/>
    </source>
</evidence>
<dbReference type="PANTHER" id="PTHR22683:SF41">
    <property type="entry name" value="DNA TRANSLOCASE FTSK"/>
    <property type="match status" value="1"/>
</dbReference>
<name>A0ABS6CA55_9ACTN</name>